<keyword evidence="2" id="KW-1185">Reference proteome</keyword>
<proteinExistence type="predicted"/>
<organism evidence="1 2">
    <name type="scientific">Stakelama pacifica</name>
    <dbReference type="NCBI Taxonomy" id="517720"/>
    <lineage>
        <taxon>Bacteria</taxon>
        <taxon>Pseudomonadati</taxon>
        <taxon>Pseudomonadota</taxon>
        <taxon>Alphaproteobacteria</taxon>
        <taxon>Sphingomonadales</taxon>
        <taxon>Sphingomonadaceae</taxon>
        <taxon>Stakelama</taxon>
    </lineage>
</organism>
<protein>
    <submittedName>
        <fullName evidence="1">Uncharacterized protein</fullName>
    </submittedName>
</protein>
<dbReference type="AlphaFoldDB" id="A0A4R6FN18"/>
<name>A0A4R6FN18_9SPHN</name>
<dbReference type="RefSeq" id="WP_133495533.1">
    <property type="nucleotide sequence ID" value="NZ_BMLU01000005.1"/>
</dbReference>
<evidence type="ECO:0000313" key="1">
    <source>
        <dbReference type="EMBL" id="TDN82999.1"/>
    </source>
</evidence>
<accession>A0A4R6FN18</accession>
<reference evidence="1 2" key="1">
    <citation type="submission" date="2019-03" db="EMBL/GenBank/DDBJ databases">
        <title>Genomic Encyclopedia of Type Strains, Phase IV (KMG-IV): sequencing the most valuable type-strain genomes for metagenomic binning, comparative biology and taxonomic classification.</title>
        <authorList>
            <person name="Goeker M."/>
        </authorList>
    </citation>
    <scope>NUCLEOTIDE SEQUENCE [LARGE SCALE GENOMIC DNA]</scope>
    <source>
        <strain evidence="1 2">DSM 25059</strain>
    </source>
</reference>
<sequence>MTELLPLDVWIPILDGDPIAAAIYNRHYSSERSRARRLDRGTLLIIGPGQKLLLSTPCRRALLAWRVFLDDTGQRGVNCAVFSNSGAGLSSDLIRAADAIADRKWPDTRHYTYVDPAKVSANPGYCFKMAGWQFCGRTKSRGLHILERVL</sequence>
<comment type="caution">
    <text evidence="1">The sequence shown here is derived from an EMBL/GenBank/DDBJ whole genome shotgun (WGS) entry which is preliminary data.</text>
</comment>
<evidence type="ECO:0000313" key="2">
    <source>
        <dbReference type="Proteomes" id="UP000295493"/>
    </source>
</evidence>
<gene>
    <name evidence="1" type="ORF">EV664_105197</name>
</gene>
<dbReference type="EMBL" id="SNWD01000005">
    <property type="protein sequence ID" value="TDN82999.1"/>
    <property type="molecule type" value="Genomic_DNA"/>
</dbReference>
<dbReference type="Proteomes" id="UP000295493">
    <property type="component" value="Unassembled WGS sequence"/>
</dbReference>
<dbReference type="OrthoDB" id="8447034at2"/>